<dbReference type="WBParaSite" id="MCU_003285-RB">
    <property type="protein sequence ID" value="MCU_003285-RB"/>
    <property type="gene ID" value="MCU_003285"/>
</dbReference>
<dbReference type="AlphaFoldDB" id="A0A5K3EUX4"/>
<evidence type="ECO:0000313" key="5">
    <source>
        <dbReference type="WBParaSite" id="MCU_003285-RB"/>
    </source>
</evidence>
<comment type="similarity">
    <text evidence="3">Belongs to the FPP/GGPP synthase family.</text>
</comment>
<name>A0A5K3EUX4_MESCO</name>
<accession>A0A5K3EUX4</accession>
<dbReference type="PANTHER" id="PTHR12001:SF44">
    <property type="entry name" value="GERANYLGERANYL PYROPHOSPHATE SYNTHASE"/>
    <property type="match status" value="1"/>
</dbReference>
<evidence type="ECO:0000256" key="2">
    <source>
        <dbReference type="ARBA" id="ARBA00022842"/>
    </source>
</evidence>
<keyword evidence="4" id="KW-0812">Transmembrane</keyword>
<feature type="transmembrane region" description="Helical" evidence="4">
    <location>
        <begin position="172"/>
        <end position="192"/>
    </location>
</feature>
<dbReference type="Gene3D" id="1.10.600.10">
    <property type="entry name" value="Farnesyl Diphosphate Synthase"/>
    <property type="match status" value="1"/>
</dbReference>
<dbReference type="PANTHER" id="PTHR12001">
    <property type="entry name" value="GERANYLGERANYL PYROPHOSPHATE SYNTHASE"/>
    <property type="match status" value="1"/>
</dbReference>
<keyword evidence="2" id="KW-0460">Magnesium</keyword>
<dbReference type="PROSITE" id="PS00723">
    <property type="entry name" value="POLYPRENYL_SYNTHASE_1"/>
    <property type="match status" value="1"/>
</dbReference>
<evidence type="ECO:0000256" key="4">
    <source>
        <dbReference type="SAM" id="Phobius"/>
    </source>
</evidence>
<dbReference type="InterPro" id="IPR033749">
    <property type="entry name" value="Polyprenyl_synt_CS"/>
</dbReference>
<keyword evidence="3" id="KW-0808">Transferase</keyword>
<reference evidence="5" key="1">
    <citation type="submission" date="2019-11" db="UniProtKB">
        <authorList>
            <consortium name="WormBaseParasite"/>
        </authorList>
    </citation>
    <scope>IDENTIFICATION</scope>
</reference>
<keyword evidence="4" id="KW-0472">Membrane</keyword>
<organism evidence="5">
    <name type="scientific">Mesocestoides corti</name>
    <name type="common">Flatworm</name>
    <dbReference type="NCBI Taxonomy" id="53468"/>
    <lineage>
        <taxon>Eukaryota</taxon>
        <taxon>Metazoa</taxon>
        <taxon>Spiralia</taxon>
        <taxon>Lophotrochozoa</taxon>
        <taxon>Platyhelminthes</taxon>
        <taxon>Cestoda</taxon>
        <taxon>Eucestoda</taxon>
        <taxon>Cyclophyllidea</taxon>
        <taxon>Mesocestoididae</taxon>
        <taxon>Mesocestoides</taxon>
    </lineage>
</organism>
<dbReference type="GO" id="GO:0046872">
    <property type="term" value="F:metal ion binding"/>
    <property type="evidence" value="ECO:0007669"/>
    <property type="project" value="UniProtKB-KW"/>
</dbReference>
<keyword evidence="1" id="KW-0479">Metal-binding</keyword>
<dbReference type="InterPro" id="IPR000092">
    <property type="entry name" value="Polyprenyl_synt"/>
</dbReference>
<dbReference type="SUPFAM" id="SSF48576">
    <property type="entry name" value="Terpenoid synthases"/>
    <property type="match status" value="1"/>
</dbReference>
<dbReference type="GO" id="GO:0004659">
    <property type="term" value="F:prenyltransferase activity"/>
    <property type="evidence" value="ECO:0007669"/>
    <property type="project" value="InterPro"/>
</dbReference>
<keyword evidence="4" id="KW-1133">Transmembrane helix</keyword>
<sequence length="252" mass="28797">MERSDIFNKDDVILAPFIYLTNNSGKGLRRNLIKAFNWWLNIEQEKLEILGDVIETLHNASLVIDDIEDGSHRRRGKPAAHMLFGVPLSINAANYAYFIALEKALTLGHVDVPKIFTEQMLDLHRGQGLDIYWRCSLKCPSECEYRDMVIRKTGGLIGMAVKLMQLFSTNNGYISLVLFSHLSNYLFLFLLISVTLSLFRMLWVCGSKFGMIMLTSLILRTMKRKILPMILPRGSSVSQWCMQSILSLMITK</sequence>
<evidence type="ECO:0000256" key="3">
    <source>
        <dbReference type="RuleBase" id="RU004466"/>
    </source>
</evidence>
<evidence type="ECO:0000256" key="1">
    <source>
        <dbReference type="ARBA" id="ARBA00022723"/>
    </source>
</evidence>
<feature type="transmembrane region" description="Helical" evidence="4">
    <location>
        <begin position="198"/>
        <end position="219"/>
    </location>
</feature>
<proteinExistence type="inferred from homology"/>
<dbReference type="Pfam" id="PF00348">
    <property type="entry name" value="polyprenyl_synt"/>
    <property type="match status" value="1"/>
</dbReference>
<dbReference type="GO" id="GO:0008299">
    <property type="term" value="P:isoprenoid biosynthetic process"/>
    <property type="evidence" value="ECO:0007669"/>
    <property type="project" value="InterPro"/>
</dbReference>
<protein>
    <submittedName>
        <fullName evidence="5">Geranylgeranyl pyrophosphate synthase</fullName>
    </submittedName>
</protein>
<dbReference type="InterPro" id="IPR008949">
    <property type="entry name" value="Isoprenoid_synthase_dom_sf"/>
</dbReference>